<accession>A0ABW6S1H0</accession>
<protein>
    <submittedName>
        <fullName evidence="2">DUF2637 domain-containing protein</fullName>
    </submittedName>
</protein>
<dbReference type="InterPro" id="IPR021235">
    <property type="entry name" value="DUF2637"/>
</dbReference>
<keyword evidence="1" id="KW-0472">Membrane</keyword>
<evidence type="ECO:0000256" key="1">
    <source>
        <dbReference type="SAM" id="Phobius"/>
    </source>
</evidence>
<sequence length="113" mass="12103">MHTHTAPILAAAVAIVPPIALLTAVHGVTVLLRTQSQSRSLHRIATSMTVLIAAAAFWLSFTALRSLAESAGIPHQQTWLWPLIIEGSMTQATVALIALTRAQHTPAPNMPRE</sequence>
<organism evidence="2 3">
    <name type="scientific">Nocardia jiangxiensis</name>
    <dbReference type="NCBI Taxonomy" id="282685"/>
    <lineage>
        <taxon>Bacteria</taxon>
        <taxon>Bacillati</taxon>
        <taxon>Actinomycetota</taxon>
        <taxon>Actinomycetes</taxon>
        <taxon>Mycobacteriales</taxon>
        <taxon>Nocardiaceae</taxon>
        <taxon>Nocardia</taxon>
    </lineage>
</organism>
<dbReference type="RefSeq" id="WP_051192811.1">
    <property type="nucleotide sequence ID" value="NZ_JBIAQY010000006.1"/>
</dbReference>
<dbReference type="EMBL" id="JBIAQY010000006">
    <property type="protein sequence ID" value="MFF3570138.1"/>
    <property type="molecule type" value="Genomic_DNA"/>
</dbReference>
<comment type="caution">
    <text evidence="2">The sequence shown here is derived from an EMBL/GenBank/DDBJ whole genome shotgun (WGS) entry which is preliminary data.</text>
</comment>
<gene>
    <name evidence="2" type="ORF">ACFYXQ_20380</name>
</gene>
<reference evidence="2 3" key="1">
    <citation type="submission" date="2024-10" db="EMBL/GenBank/DDBJ databases">
        <title>The Natural Products Discovery Center: Release of the First 8490 Sequenced Strains for Exploring Actinobacteria Biosynthetic Diversity.</title>
        <authorList>
            <person name="Kalkreuter E."/>
            <person name="Kautsar S.A."/>
            <person name="Yang D."/>
            <person name="Bader C.D."/>
            <person name="Teijaro C.N."/>
            <person name="Fluegel L."/>
            <person name="Davis C.M."/>
            <person name="Simpson J.R."/>
            <person name="Lauterbach L."/>
            <person name="Steele A.D."/>
            <person name="Gui C."/>
            <person name="Meng S."/>
            <person name="Li G."/>
            <person name="Viehrig K."/>
            <person name="Ye F."/>
            <person name="Su P."/>
            <person name="Kiefer A.F."/>
            <person name="Nichols A."/>
            <person name="Cepeda A.J."/>
            <person name="Yan W."/>
            <person name="Fan B."/>
            <person name="Jiang Y."/>
            <person name="Adhikari A."/>
            <person name="Zheng C.-J."/>
            <person name="Schuster L."/>
            <person name="Cowan T.M."/>
            <person name="Smanski M.J."/>
            <person name="Chevrette M.G."/>
            <person name="De Carvalho L.P.S."/>
            <person name="Shen B."/>
        </authorList>
    </citation>
    <scope>NUCLEOTIDE SEQUENCE [LARGE SCALE GENOMIC DNA]</scope>
    <source>
        <strain evidence="2 3">NPDC002593</strain>
    </source>
</reference>
<feature type="transmembrane region" description="Helical" evidence="1">
    <location>
        <begin position="44"/>
        <end position="67"/>
    </location>
</feature>
<feature type="transmembrane region" description="Helical" evidence="1">
    <location>
        <begin position="6"/>
        <end position="32"/>
    </location>
</feature>
<keyword evidence="1" id="KW-0812">Transmembrane</keyword>
<dbReference type="Proteomes" id="UP001601992">
    <property type="component" value="Unassembled WGS sequence"/>
</dbReference>
<keyword evidence="3" id="KW-1185">Reference proteome</keyword>
<keyword evidence="1" id="KW-1133">Transmembrane helix</keyword>
<evidence type="ECO:0000313" key="2">
    <source>
        <dbReference type="EMBL" id="MFF3570138.1"/>
    </source>
</evidence>
<dbReference type="Pfam" id="PF10935">
    <property type="entry name" value="DUF2637"/>
    <property type="match status" value="1"/>
</dbReference>
<name>A0ABW6S1H0_9NOCA</name>
<evidence type="ECO:0000313" key="3">
    <source>
        <dbReference type="Proteomes" id="UP001601992"/>
    </source>
</evidence>
<feature type="transmembrane region" description="Helical" evidence="1">
    <location>
        <begin position="79"/>
        <end position="100"/>
    </location>
</feature>
<proteinExistence type="predicted"/>